<gene>
    <name evidence="1" type="ORF">PoB_007455800</name>
</gene>
<protein>
    <submittedName>
        <fullName evidence="1">Uncharacterized protein</fullName>
    </submittedName>
</protein>
<evidence type="ECO:0000313" key="2">
    <source>
        <dbReference type="Proteomes" id="UP000735302"/>
    </source>
</evidence>
<accession>A0AAV4DVD6</accession>
<dbReference type="Proteomes" id="UP000735302">
    <property type="component" value="Unassembled WGS sequence"/>
</dbReference>
<keyword evidence="2" id="KW-1185">Reference proteome</keyword>
<proteinExistence type="predicted"/>
<comment type="caution">
    <text evidence="1">The sequence shown here is derived from an EMBL/GenBank/DDBJ whole genome shotgun (WGS) entry which is preliminary data.</text>
</comment>
<evidence type="ECO:0000313" key="1">
    <source>
        <dbReference type="EMBL" id="GFO48053.1"/>
    </source>
</evidence>
<dbReference type="EMBL" id="BLXT01008368">
    <property type="protein sequence ID" value="GFO48053.1"/>
    <property type="molecule type" value="Genomic_DNA"/>
</dbReference>
<name>A0AAV4DVD6_9GAST</name>
<organism evidence="1 2">
    <name type="scientific">Plakobranchus ocellatus</name>
    <dbReference type="NCBI Taxonomy" id="259542"/>
    <lineage>
        <taxon>Eukaryota</taxon>
        <taxon>Metazoa</taxon>
        <taxon>Spiralia</taxon>
        <taxon>Lophotrochozoa</taxon>
        <taxon>Mollusca</taxon>
        <taxon>Gastropoda</taxon>
        <taxon>Heterobranchia</taxon>
        <taxon>Euthyneura</taxon>
        <taxon>Panpulmonata</taxon>
        <taxon>Sacoglossa</taxon>
        <taxon>Placobranchoidea</taxon>
        <taxon>Plakobranchidae</taxon>
        <taxon>Plakobranchus</taxon>
    </lineage>
</organism>
<sequence length="130" mass="14192">MDTLDRDLITYNTGGQSAMTTYTRSFKIVKEHDSAIVPAGFSNLWPLSSAKHYPFRTGPHKPNQCRASLHCPPLSGRALTQGCYSNVRATHARTHARVRSMNGQCGGADLTILAANIDIEGTAMSWAEDQ</sequence>
<reference evidence="1 2" key="1">
    <citation type="journal article" date="2021" name="Elife">
        <title>Chloroplast acquisition without the gene transfer in kleptoplastic sea slugs, Plakobranchus ocellatus.</title>
        <authorList>
            <person name="Maeda T."/>
            <person name="Takahashi S."/>
            <person name="Yoshida T."/>
            <person name="Shimamura S."/>
            <person name="Takaki Y."/>
            <person name="Nagai Y."/>
            <person name="Toyoda A."/>
            <person name="Suzuki Y."/>
            <person name="Arimoto A."/>
            <person name="Ishii H."/>
            <person name="Satoh N."/>
            <person name="Nishiyama T."/>
            <person name="Hasebe M."/>
            <person name="Maruyama T."/>
            <person name="Minagawa J."/>
            <person name="Obokata J."/>
            <person name="Shigenobu S."/>
        </authorList>
    </citation>
    <scope>NUCLEOTIDE SEQUENCE [LARGE SCALE GENOMIC DNA]</scope>
</reference>
<dbReference type="AlphaFoldDB" id="A0AAV4DVD6"/>